<feature type="domain" description="Gfo/Idh/MocA-like oxidoreductase N-terminal" evidence="1">
    <location>
        <begin position="2"/>
        <end position="130"/>
    </location>
</feature>
<dbReference type="InterPro" id="IPR036291">
    <property type="entry name" value="NAD(P)-bd_dom_sf"/>
</dbReference>
<dbReference type="Gene3D" id="3.30.360.10">
    <property type="entry name" value="Dihydrodipicolinate Reductase, domain 2"/>
    <property type="match status" value="1"/>
</dbReference>
<dbReference type="AlphaFoldDB" id="A0A383AG60"/>
<reference evidence="2" key="1">
    <citation type="submission" date="2018-05" db="EMBL/GenBank/DDBJ databases">
        <authorList>
            <person name="Lanie J.A."/>
            <person name="Ng W.-L."/>
            <person name="Kazmierczak K.M."/>
            <person name="Andrzejewski T.M."/>
            <person name="Davidsen T.M."/>
            <person name="Wayne K.J."/>
            <person name="Tettelin H."/>
            <person name="Glass J.I."/>
            <person name="Rusch D."/>
            <person name="Podicherti R."/>
            <person name="Tsui H.-C.T."/>
            <person name="Winkler M.E."/>
        </authorList>
    </citation>
    <scope>NUCLEOTIDE SEQUENCE</scope>
</reference>
<dbReference type="GO" id="GO:0000166">
    <property type="term" value="F:nucleotide binding"/>
    <property type="evidence" value="ECO:0007669"/>
    <property type="project" value="InterPro"/>
</dbReference>
<dbReference type="InterPro" id="IPR000683">
    <property type="entry name" value="Gfo/Idh/MocA-like_OxRdtase_N"/>
</dbReference>
<dbReference type="PANTHER" id="PTHR43377:SF1">
    <property type="entry name" value="BILIVERDIN REDUCTASE A"/>
    <property type="match status" value="1"/>
</dbReference>
<dbReference type="InterPro" id="IPR051450">
    <property type="entry name" value="Gfo/Idh/MocA_Oxidoreductases"/>
</dbReference>
<protein>
    <recommendedName>
        <fullName evidence="1">Gfo/Idh/MocA-like oxidoreductase N-terminal domain-containing protein</fullName>
    </recommendedName>
</protein>
<evidence type="ECO:0000313" key="2">
    <source>
        <dbReference type="EMBL" id="SVE06569.1"/>
    </source>
</evidence>
<dbReference type="Gene3D" id="3.40.50.720">
    <property type="entry name" value="NAD(P)-binding Rossmann-like Domain"/>
    <property type="match status" value="1"/>
</dbReference>
<evidence type="ECO:0000259" key="1">
    <source>
        <dbReference type="Pfam" id="PF01408"/>
    </source>
</evidence>
<dbReference type="SUPFAM" id="SSF51735">
    <property type="entry name" value="NAD(P)-binding Rossmann-fold domains"/>
    <property type="match status" value="1"/>
</dbReference>
<dbReference type="Pfam" id="PF01408">
    <property type="entry name" value="GFO_IDH_MocA"/>
    <property type="match status" value="1"/>
</dbReference>
<organism evidence="2">
    <name type="scientific">marine metagenome</name>
    <dbReference type="NCBI Taxonomy" id="408172"/>
    <lineage>
        <taxon>unclassified sequences</taxon>
        <taxon>metagenomes</taxon>
        <taxon>ecological metagenomes</taxon>
    </lineage>
</organism>
<gene>
    <name evidence="2" type="ORF">METZ01_LOCUS459423</name>
</gene>
<dbReference type="EMBL" id="UINC01191768">
    <property type="protein sequence ID" value="SVE06569.1"/>
    <property type="molecule type" value="Genomic_DNA"/>
</dbReference>
<proteinExistence type="predicted"/>
<sequence>MKVIFVGLGSIGQRHLRNIKQLRQGQTLEIFACRQSSHQLVIEEGNTHEVESLANYYGFTEFQDLKGALSEELDIAFICNPSSMHISTSILCAKKGCHLFVEKPVSSESDGLEELEQILEKKGLVSMIGFQTRFHPLVMETFRLLKTQEYGQVLSAHFNWAAYLPDFHPYEDYRKGYAARNDQGGGVTFSFSHELDLIQHFFGVPQSVYALGGHLSNLE</sequence>
<name>A0A383AG60_9ZZZZ</name>
<dbReference type="PANTHER" id="PTHR43377">
    <property type="entry name" value="BILIVERDIN REDUCTASE A"/>
    <property type="match status" value="1"/>
</dbReference>
<feature type="non-terminal residue" evidence="2">
    <location>
        <position position="219"/>
    </location>
</feature>
<accession>A0A383AG60</accession>